<dbReference type="InterPro" id="IPR013910">
    <property type="entry name" value="TF_PAP1"/>
</dbReference>
<dbReference type="PROSITE" id="PS00036">
    <property type="entry name" value="BZIP_BASIC"/>
    <property type="match status" value="1"/>
</dbReference>
<dbReference type="PROSITE" id="PS50217">
    <property type="entry name" value="BZIP"/>
    <property type="match status" value="1"/>
</dbReference>
<dbReference type="Gene3D" id="1.10.238.100">
    <property type="entry name" value="YAP1 redox domain. Chain B"/>
    <property type="match status" value="1"/>
</dbReference>
<feature type="region of interest" description="Disordered" evidence="3">
    <location>
        <begin position="108"/>
        <end position="131"/>
    </location>
</feature>
<keyword evidence="6" id="KW-1185">Reference proteome</keyword>
<evidence type="ECO:0000313" key="5">
    <source>
        <dbReference type="EMBL" id="KAL3419910.1"/>
    </source>
</evidence>
<comment type="subcellular location">
    <subcellularLocation>
        <location evidence="1">Nucleus</location>
    </subcellularLocation>
</comment>
<proteinExistence type="predicted"/>
<feature type="compositionally biased region" description="Polar residues" evidence="3">
    <location>
        <begin position="111"/>
        <end position="125"/>
    </location>
</feature>
<evidence type="ECO:0000256" key="3">
    <source>
        <dbReference type="SAM" id="MobiDB-lite"/>
    </source>
</evidence>
<dbReference type="Pfam" id="PF00170">
    <property type="entry name" value="bZIP_1"/>
    <property type="match status" value="1"/>
</dbReference>
<gene>
    <name evidence="5" type="ORF">PVAG01_08409</name>
</gene>
<evidence type="ECO:0000259" key="4">
    <source>
        <dbReference type="PROSITE" id="PS50217"/>
    </source>
</evidence>
<organism evidence="5 6">
    <name type="scientific">Phlyctema vagabunda</name>
    <dbReference type="NCBI Taxonomy" id="108571"/>
    <lineage>
        <taxon>Eukaryota</taxon>
        <taxon>Fungi</taxon>
        <taxon>Dikarya</taxon>
        <taxon>Ascomycota</taxon>
        <taxon>Pezizomycotina</taxon>
        <taxon>Leotiomycetes</taxon>
        <taxon>Helotiales</taxon>
        <taxon>Dermateaceae</taxon>
        <taxon>Phlyctema</taxon>
    </lineage>
</organism>
<dbReference type="PANTHER" id="PTHR40621">
    <property type="entry name" value="TRANSCRIPTION FACTOR KAPC-RELATED"/>
    <property type="match status" value="1"/>
</dbReference>
<dbReference type="InterPro" id="IPR046347">
    <property type="entry name" value="bZIP_sf"/>
</dbReference>
<feature type="region of interest" description="Disordered" evidence="3">
    <location>
        <begin position="146"/>
        <end position="170"/>
    </location>
</feature>
<dbReference type="SUPFAM" id="SSF57959">
    <property type="entry name" value="Leucine zipper domain"/>
    <property type="match status" value="1"/>
</dbReference>
<dbReference type="SMART" id="SM00338">
    <property type="entry name" value="BRLZ"/>
    <property type="match status" value="1"/>
</dbReference>
<dbReference type="EMBL" id="JBFCZG010000007">
    <property type="protein sequence ID" value="KAL3419910.1"/>
    <property type="molecule type" value="Genomic_DNA"/>
</dbReference>
<dbReference type="InterPro" id="IPR050936">
    <property type="entry name" value="AP-1-like"/>
</dbReference>
<protein>
    <submittedName>
        <fullName evidence="5">BZIP transcription factor</fullName>
    </submittedName>
</protein>
<name>A0ABR4P9F3_9HELO</name>
<dbReference type="InterPro" id="IPR004827">
    <property type="entry name" value="bZIP"/>
</dbReference>
<dbReference type="PANTHER" id="PTHR40621:SF8">
    <property type="entry name" value="AP-1-LIKE TRANSCRIPTION FACTOR YAP3"/>
    <property type="match status" value="1"/>
</dbReference>
<feature type="domain" description="BZIP" evidence="4">
    <location>
        <begin position="205"/>
        <end position="268"/>
    </location>
</feature>
<comment type="caution">
    <text evidence="5">The sequence shown here is derived from an EMBL/GenBank/DDBJ whole genome shotgun (WGS) entry which is preliminary data.</text>
</comment>
<reference evidence="5 6" key="1">
    <citation type="submission" date="2024-06" db="EMBL/GenBank/DDBJ databases">
        <title>Complete genome of Phlyctema vagabunda strain 19-DSS-EL-015.</title>
        <authorList>
            <person name="Fiorenzani C."/>
        </authorList>
    </citation>
    <scope>NUCLEOTIDE SEQUENCE [LARGE SCALE GENOMIC DNA]</scope>
    <source>
        <strain evidence="5 6">19-DSS-EL-015</strain>
    </source>
</reference>
<accession>A0ABR4P9F3</accession>
<feature type="compositionally biased region" description="Polar residues" evidence="3">
    <location>
        <begin position="159"/>
        <end position="170"/>
    </location>
</feature>
<dbReference type="Pfam" id="PF08601">
    <property type="entry name" value="PAP1"/>
    <property type="match status" value="1"/>
</dbReference>
<dbReference type="CDD" id="cd14688">
    <property type="entry name" value="bZIP_YAP"/>
    <property type="match status" value="1"/>
</dbReference>
<dbReference type="Proteomes" id="UP001629113">
    <property type="component" value="Unassembled WGS sequence"/>
</dbReference>
<evidence type="ECO:0000256" key="2">
    <source>
        <dbReference type="ARBA" id="ARBA00023242"/>
    </source>
</evidence>
<keyword evidence="2" id="KW-0539">Nucleus</keyword>
<sequence length="384" mass="42425">MFNGNKAVLLPGWHRCPLNNIKQTNKTSSCAPPTSHTLNFTSPCIALSPSFSLSLQLSLLYRSTTLSVSTVANLKKTTTPSPSPPSFAMDYPYFQAAPQPYQFLGLPPTPSHTNSAHSDDFSNGSPPMYDQFQQQFDQYGFNNHNVVQQVKPPSPPLQHKTSITSINPNVQQTQSQVLDANAMDLNDESNRQRGGSNSDDEENMTPAQSRRKAQNRAAQRAFRERKERHVKDLEAKLAALTSSSSNLSTENELLRQQLQRASTENEILRATSGHQRSVSPPPTAGPLRYTPKDFYTEVLEPHDNKTISHRVSKGESGERLLAAGATWDFIINSEQYKRGMVDVGDVSERLKSQARCDGQGPVFEERVIVAAIEASIASGNDELL</sequence>
<dbReference type="Gene3D" id="1.20.5.170">
    <property type="match status" value="1"/>
</dbReference>
<evidence type="ECO:0000256" key="1">
    <source>
        <dbReference type="ARBA" id="ARBA00004123"/>
    </source>
</evidence>
<evidence type="ECO:0000313" key="6">
    <source>
        <dbReference type="Proteomes" id="UP001629113"/>
    </source>
</evidence>
<feature type="region of interest" description="Disordered" evidence="3">
    <location>
        <begin position="187"/>
        <end position="229"/>
    </location>
</feature>